<organism evidence="2 3">
    <name type="scientific">Blautia hydrogenotrophica (strain DSM 10507 / JCM 14656 / S5a33)</name>
    <name type="common">Ruminococcus hydrogenotrophicus</name>
    <dbReference type="NCBI Taxonomy" id="476272"/>
    <lineage>
        <taxon>Bacteria</taxon>
        <taxon>Bacillati</taxon>
        <taxon>Bacillota</taxon>
        <taxon>Clostridia</taxon>
        <taxon>Lachnospirales</taxon>
        <taxon>Lachnospiraceae</taxon>
        <taxon>Blautia</taxon>
    </lineage>
</organism>
<protein>
    <recommendedName>
        <fullName evidence="1">Phospholipase C/D domain-containing protein</fullName>
    </recommendedName>
</protein>
<sequence>MPTTFTHDLFGREVYRMLPQEEREKIRRHGRLYRIGLHGPDILFYFHLYKNRVNQHGVNMHQEIARPFLERGLRRAHDEGDEALFVYLLGFVCHFLLDSTCHPYIYSIESEVSHTLIEKELDRLLMEKDGKDPFVYRPSCCIQPDRKTARTIQKVFPEFSPLTIYRSLCMMKRTTNLMIYRNSWRQRLLVAALKACGQGKLSEHIMRKEKDPSLDPYLNRLRTLYETAKSDAPDLLKSVSVCAKTLEPLPARFDRNYKYL</sequence>
<dbReference type="GeneID" id="86821800"/>
<dbReference type="AlphaFoldDB" id="C0CI96"/>
<reference evidence="2 3" key="2">
    <citation type="submission" date="2009-02" db="EMBL/GenBank/DDBJ databases">
        <title>Draft genome sequence of Blautia hydrogenotrophica DSM 10507 (Ruminococcus hydrogenotrophicus DSM 10507).</title>
        <authorList>
            <person name="Sudarsanam P."/>
            <person name="Ley R."/>
            <person name="Guruge J."/>
            <person name="Turnbaugh P.J."/>
            <person name="Mahowald M."/>
            <person name="Liep D."/>
            <person name="Gordon J."/>
        </authorList>
    </citation>
    <scope>NUCLEOTIDE SEQUENCE [LARGE SCALE GENOMIC DNA]</scope>
    <source>
        <strain evidence="3">DSM 10507 / JCM 14656 / S5a33</strain>
    </source>
</reference>
<keyword evidence="3" id="KW-1185">Reference proteome</keyword>
<name>C0CI96_BLAHS</name>
<evidence type="ECO:0000259" key="1">
    <source>
        <dbReference type="Pfam" id="PF00882"/>
    </source>
</evidence>
<evidence type="ECO:0000313" key="2">
    <source>
        <dbReference type="EMBL" id="EEG50517.1"/>
    </source>
</evidence>
<dbReference type="PATRIC" id="fig|476272.21.peg.3565"/>
<dbReference type="Proteomes" id="UP000003100">
    <property type="component" value="Unassembled WGS sequence"/>
</dbReference>
<dbReference type="eggNOG" id="COG0770">
    <property type="taxonomic scope" value="Bacteria"/>
</dbReference>
<feature type="domain" description="Phospholipase C/D" evidence="1">
    <location>
        <begin position="6"/>
        <end position="144"/>
    </location>
</feature>
<dbReference type="Pfam" id="PF00882">
    <property type="entry name" value="Zn_dep_PLPC"/>
    <property type="match status" value="1"/>
</dbReference>
<proteinExistence type="predicted"/>
<comment type="caution">
    <text evidence="2">The sequence shown here is derived from an EMBL/GenBank/DDBJ whole genome shotgun (WGS) entry which is preliminary data.</text>
</comment>
<dbReference type="HOGENOM" id="CLU_064046_1_0_9"/>
<dbReference type="EMBL" id="ACBZ01000019">
    <property type="protein sequence ID" value="EEG50517.1"/>
    <property type="molecule type" value="Genomic_DNA"/>
</dbReference>
<accession>C0CI96</accession>
<reference evidence="2 3" key="1">
    <citation type="submission" date="2009-01" db="EMBL/GenBank/DDBJ databases">
        <authorList>
            <person name="Fulton L."/>
            <person name="Clifton S."/>
            <person name="Fulton B."/>
            <person name="Xu J."/>
            <person name="Minx P."/>
            <person name="Pepin K.H."/>
            <person name="Johnson M."/>
            <person name="Bhonagiri V."/>
            <person name="Nash W.E."/>
            <person name="Mardis E.R."/>
            <person name="Wilson R.K."/>
        </authorList>
    </citation>
    <scope>NUCLEOTIDE SEQUENCE [LARGE SCALE GENOMIC DNA]</scope>
    <source>
        <strain evidence="3">DSM 10507 / JCM 14656 / S5a33</strain>
    </source>
</reference>
<gene>
    <name evidence="2" type="ORF">RUMHYD_00560</name>
</gene>
<dbReference type="InterPro" id="IPR029002">
    <property type="entry name" value="PLPC/GPLD1"/>
</dbReference>
<evidence type="ECO:0000313" key="3">
    <source>
        <dbReference type="Proteomes" id="UP000003100"/>
    </source>
</evidence>
<dbReference type="RefSeq" id="WP_005945856.1">
    <property type="nucleotide sequence ID" value="NZ_CP136423.1"/>
</dbReference>